<dbReference type="Proteomes" id="UP000299102">
    <property type="component" value="Unassembled WGS sequence"/>
</dbReference>
<keyword evidence="2" id="KW-1185">Reference proteome</keyword>
<sequence length="224" mass="25513">MMFGDFSCFVRNLITYGGGVTSTLHTLHYEIFVRSAVNTKIHLARPPPLEEAAAQYAYQTYHQVQKWLEVDKDPINWGWTSNRQGLFPVIFVKDPAPQTLLQFISCNFCKGSNGRGCIWQKRAKVLCYPVISAICYAKISPQLKQMISTAKNISSLWRRFLNKSCVIKMINRDPQEKVVCGRFYSDASADSVLLVPRSRSHTWLKRNATISHAFSCVQPAFIDL</sequence>
<protein>
    <submittedName>
        <fullName evidence="1">Uncharacterized protein</fullName>
    </submittedName>
</protein>
<reference evidence="1 2" key="1">
    <citation type="journal article" date="2019" name="Commun. Biol.">
        <title>The bagworm genome reveals a unique fibroin gene that provides high tensile strength.</title>
        <authorList>
            <person name="Kono N."/>
            <person name="Nakamura H."/>
            <person name="Ohtoshi R."/>
            <person name="Tomita M."/>
            <person name="Numata K."/>
            <person name="Arakawa K."/>
        </authorList>
    </citation>
    <scope>NUCLEOTIDE SEQUENCE [LARGE SCALE GENOMIC DNA]</scope>
</reference>
<accession>A0A4C1XLA4</accession>
<gene>
    <name evidence="1" type="ORF">EVAR_38715_1</name>
</gene>
<comment type="caution">
    <text evidence="1">The sequence shown here is derived from an EMBL/GenBank/DDBJ whole genome shotgun (WGS) entry which is preliminary data.</text>
</comment>
<name>A0A4C1XLA4_EUMVA</name>
<proteinExistence type="predicted"/>
<evidence type="ECO:0000313" key="2">
    <source>
        <dbReference type="Proteomes" id="UP000299102"/>
    </source>
</evidence>
<dbReference type="EMBL" id="BGZK01000891">
    <property type="protein sequence ID" value="GBP64228.1"/>
    <property type="molecule type" value="Genomic_DNA"/>
</dbReference>
<dbReference type="AlphaFoldDB" id="A0A4C1XLA4"/>
<dbReference type="OrthoDB" id="8195485at2759"/>
<evidence type="ECO:0000313" key="1">
    <source>
        <dbReference type="EMBL" id="GBP64228.1"/>
    </source>
</evidence>
<organism evidence="1 2">
    <name type="scientific">Eumeta variegata</name>
    <name type="common">Bagworm moth</name>
    <name type="synonym">Eumeta japonica</name>
    <dbReference type="NCBI Taxonomy" id="151549"/>
    <lineage>
        <taxon>Eukaryota</taxon>
        <taxon>Metazoa</taxon>
        <taxon>Ecdysozoa</taxon>
        <taxon>Arthropoda</taxon>
        <taxon>Hexapoda</taxon>
        <taxon>Insecta</taxon>
        <taxon>Pterygota</taxon>
        <taxon>Neoptera</taxon>
        <taxon>Endopterygota</taxon>
        <taxon>Lepidoptera</taxon>
        <taxon>Glossata</taxon>
        <taxon>Ditrysia</taxon>
        <taxon>Tineoidea</taxon>
        <taxon>Psychidae</taxon>
        <taxon>Oiketicinae</taxon>
        <taxon>Eumeta</taxon>
    </lineage>
</organism>